<evidence type="ECO:0000313" key="2">
    <source>
        <dbReference type="Proteomes" id="UP000285517"/>
    </source>
</evidence>
<name>A0A410G2C6_9FLAO</name>
<dbReference type="Proteomes" id="UP000285517">
    <property type="component" value="Chromosome"/>
</dbReference>
<dbReference type="RefSeq" id="WP_128249779.1">
    <property type="nucleotide sequence ID" value="NZ_CP034951.1"/>
</dbReference>
<proteinExistence type="predicted"/>
<dbReference type="KEGG" id="aev:EI546_06455"/>
<organism evidence="1 2">
    <name type="scientific">Aequorivita ciconiae</name>
    <dbReference type="NCBI Taxonomy" id="2494375"/>
    <lineage>
        <taxon>Bacteria</taxon>
        <taxon>Pseudomonadati</taxon>
        <taxon>Bacteroidota</taxon>
        <taxon>Flavobacteriia</taxon>
        <taxon>Flavobacteriales</taxon>
        <taxon>Flavobacteriaceae</taxon>
        <taxon>Aequorivita</taxon>
    </lineage>
</organism>
<dbReference type="OrthoDB" id="1132132at2"/>
<protein>
    <submittedName>
        <fullName evidence="1">Uncharacterized protein</fullName>
    </submittedName>
</protein>
<gene>
    <name evidence="1" type="ORF">EI546_06455</name>
</gene>
<dbReference type="EMBL" id="CP034951">
    <property type="protein sequence ID" value="QAA81391.1"/>
    <property type="molecule type" value="Genomic_DNA"/>
</dbReference>
<dbReference type="AlphaFoldDB" id="A0A410G2C6"/>
<sequence>MENCTTYTVTHKNANILWVFKYDLKGNLKAFEIQDKPLTKSQLDFLFVQQKFPMNETQMKETWLKQKKSEFEITIGEPDLSFEFFWQSFDHKIKKIDAERTWNKLSRKDRINALNYIQVYDNYLARKHVDKANPYRYLNKRYWEDNHASIH</sequence>
<accession>A0A410G2C6</accession>
<reference evidence="1 2" key="1">
    <citation type="submission" date="2019-01" db="EMBL/GenBank/DDBJ databases">
        <title>Complete genome sequencing of Aequorivita sp. H23M31.</title>
        <authorList>
            <person name="Bae J.-W."/>
        </authorList>
    </citation>
    <scope>NUCLEOTIDE SEQUENCE [LARGE SCALE GENOMIC DNA]</scope>
    <source>
        <strain evidence="1 2">H23M31</strain>
    </source>
</reference>
<keyword evidence="2" id="KW-1185">Reference proteome</keyword>
<evidence type="ECO:0000313" key="1">
    <source>
        <dbReference type="EMBL" id="QAA81391.1"/>
    </source>
</evidence>